<protein>
    <recommendedName>
        <fullName evidence="2">DM13 domain-containing protein</fullName>
    </recommendedName>
</protein>
<evidence type="ECO:0000256" key="1">
    <source>
        <dbReference type="SAM" id="Phobius"/>
    </source>
</evidence>
<feature type="domain" description="DM13" evidence="2">
    <location>
        <begin position="60"/>
        <end position="157"/>
    </location>
</feature>
<dbReference type="Proteomes" id="UP000598971">
    <property type="component" value="Unassembled WGS sequence"/>
</dbReference>
<dbReference type="PROSITE" id="PS51549">
    <property type="entry name" value="DM13"/>
    <property type="match status" value="1"/>
</dbReference>
<organism evidence="3 4">
    <name type="scientific">Limnovirga soli</name>
    <dbReference type="NCBI Taxonomy" id="2656915"/>
    <lineage>
        <taxon>Bacteria</taxon>
        <taxon>Pseudomonadati</taxon>
        <taxon>Bacteroidota</taxon>
        <taxon>Chitinophagia</taxon>
        <taxon>Chitinophagales</taxon>
        <taxon>Chitinophagaceae</taxon>
        <taxon>Limnovirga</taxon>
    </lineage>
</organism>
<keyword evidence="4" id="KW-1185">Reference proteome</keyword>
<proteinExistence type="predicted"/>
<dbReference type="InterPro" id="IPR019545">
    <property type="entry name" value="DM13_domain"/>
</dbReference>
<dbReference type="AlphaFoldDB" id="A0A8J8FJQ1"/>
<reference evidence="3" key="1">
    <citation type="submission" date="2019-10" db="EMBL/GenBank/DDBJ databases">
        <title>Draft genome sequence of Panacibacter sp. KCS-6.</title>
        <authorList>
            <person name="Yim K.J."/>
        </authorList>
    </citation>
    <scope>NUCLEOTIDE SEQUENCE</scope>
    <source>
        <strain evidence="3">KCS-6</strain>
    </source>
</reference>
<dbReference type="EMBL" id="WHPF01000016">
    <property type="protein sequence ID" value="NNV57584.1"/>
    <property type="molecule type" value="Genomic_DNA"/>
</dbReference>
<evidence type="ECO:0000313" key="3">
    <source>
        <dbReference type="EMBL" id="NNV57584.1"/>
    </source>
</evidence>
<comment type="caution">
    <text evidence="3">The sequence shown here is derived from an EMBL/GenBank/DDBJ whole genome shotgun (WGS) entry which is preliminary data.</text>
</comment>
<dbReference type="RefSeq" id="WP_171609530.1">
    <property type="nucleotide sequence ID" value="NZ_WHPF01000016.1"/>
</dbReference>
<sequence>MFQNKSYLFMRFIATLSIAVIIIVLINGCTKQNDTPQMPVNEMIDTSENGGNTIMPVFSGQFEKGNEGTVGGIASIYLINNKYQLELKDFSVTNGPDLHVYLSKEIDAIHFIDLGKLKSTNGMQVYDIPNAPDFNEYTYALIYCQQYSVLFGSAPLK</sequence>
<keyword evidence="1" id="KW-0472">Membrane</keyword>
<accession>A0A8J8FJQ1</accession>
<keyword evidence="1" id="KW-0812">Transmembrane</keyword>
<name>A0A8J8FJQ1_9BACT</name>
<dbReference type="Pfam" id="PF10517">
    <property type="entry name" value="DM13"/>
    <property type="match status" value="1"/>
</dbReference>
<evidence type="ECO:0000313" key="4">
    <source>
        <dbReference type="Proteomes" id="UP000598971"/>
    </source>
</evidence>
<keyword evidence="1" id="KW-1133">Transmembrane helix</keyword>
<feature type="transmembrane region" description="Helical" evidence="1">
    <location>
        <begin position="7"/>
        <end position="26"/>
    </location>
</feature>
<evidence type="ECO:0000259" key="2">
    <source>
        <dbReference type="PROSITE" id="PS51549"/>
    </source>
</evidence>
<gene>
    <name evidence="3" type="ORF">GD597_19090</name>
</gene>